<comment type="function">
    <text evidence="5">Negative regulator of class I heat shock genes (grpE-dnaK-dnaJ and groELS operons). Prevents heat-shock induction of these operons.</text>
</comment>
<dbReference type="InterPro" id="IPR002571">
    <property type="entry name" value="HrcA"/>
</dbReference>
<gene>
    <name evidence="5 7" type="primary">hrcA</name>
    <name evidence="7" type="ORF">HMPREF9087_2216</name>
</gene>
<dbReference type="Gene3D" id="3.30.390.60">
    <property type="entry name" value="Heat-inducible transcription repressor hrca homolog, domain 3"/>
    <property type="match status" value="1"/>
</dbReference>
<dbReference type="PIRSF" id="PIRSF005485">
    <property type="entry name" value="HrcA"/>
    <property type="match status" value="1"/>
</dbReference>
<dbReference type="InterPro" id="IPR036390">
    <property type="entry name" value="WH_DNA-bd_sf"/>
</dbReference>
<evidence type="ECO:0000313" key="8">
    <source>
        <dbReference type="Proteomes" id="UP000004835"/>
    </source>
</evidence>
<proteinExistence type="inferred from homology"/>
<feature type="domain" description="Heat-inducible transcription repressor HrcA C-terminal" evidence="6">
    <location>
        <begin position="113"/>
        <end position="329"/>
    </location>
</feature>
<keyword evidence="4 5" id="KW-0804">Transcription</keyword>
<dbReference type="InterPro" id="IPR029016">
    <property type="entry name" value="GAF-like_dom_sf"/>
</dbReference>
<dbReference type="InterPro" id="IPR021153">
    <property type="entry name" value="HrcA_C"/>
</dbReference>
<sequence length="356" mass="40117">MSANGGVDKMLTPRQQMILHLIIQNYTNTGQPTGSKRLMEDGVEASSATIRNEMKALEEAGLLLKTHSSSGRVPSIKGYRYYVDHLLKPSEVDQNEIQTIRHSFGKDFHEINEIIQQSATILSNLTSYTALSLGPDMKERKLTGFRIVPLNARQIIAIIVTDKGNVENQVFTLPESMSSEDLEKMVRIINDKLIGEPLMTVYHRLRTEIPMILHKYFQTTDGIVDLFDTMLSHIFEEKIFVGGRMNLLDFEPTQDVSQFKSMYSFMKNADQLTQLLAPRDSAIQIRIGSELGNDLLQNMSLIQASYEIEGHGQGTIALLGPSSMPYSRMFGLMEVFRGELAKKLADYYRALDAANE</sequence>
<dbReference type="EMBL" id="AEWT01000019">
    <property type="protein sequence ID" value="EGC69104.1"/>
    <property type="molecule type" value="Genomic_DNA"/>
</dbReference>
<reference evidence="7 8" key="1">
    <citation type="submission" date="2011-01" db="EMBL/GenBank/DDBJ databases">
        <authorList>
            <person name="Muzny D."/>
            <person name="Qin X."/>
            <person name="Deng J."/>
            <person name="Jiang H."/>
            <person name="Liu Y."/>
            <person name="Qu J."/>
            <person name="Song X.-Z."/>
            <person name="Zhang L."/>
            <person name="Thornton R."/>
            <person name="Coyle M."/>
            <person name="Francisco L."/>
            <person name="Jackson L."/>
            <person name="Javaid M."/>
            <person name="Korchina V."/>
            <person name="Kovar C."/>
            <person name="Mata R."/>
            <person name="Mathew T."/>
            <person name="Ngo R."/>
            <person name="Nguyen L."/>
            <person name="Nguyen N."/>
            <person name="Okwuonu G."/>
            <person name="Ongeri F."/>
            <person name="Pham C."/>
            <person name="Simmons D."/>
            <person name="Wilczek-Boney K."/>
            <person name="Hale W."/>
            <person name="Jakkamsetti A."/>
            <person name="Pham P."/>
            <person name="Ruth R."/>
            <person name="San Lucas F."/>
            <person name="Warren J."/>
            <person name="Zhang J."/>
            <person name="Zhao Z."/>
            <person name="Zhou C."/>
            <person name="Zhu D."/>
            <person name="Lee S."/>
            <person name="Bess C."/>
            <person name="Blankenburg K."/>
            <person name="Forbes L."/>
            <person name="Fu Q."/>
            <person name="Gubbala S."/>
            <person name="Hirani K."/>
            <person name="Jayaseelan J.C."/>
            <person name="Lara F."/>
            <person name="Munidasa M."/>
            <person name="Palculict T."/>
            <person name="Patil S."/>
            <person name="Pu L.-L."/>
            <person name="Saada N."/>
            <person name="Tang L."/>
            <person name="Weissenberger G."/>
            <person name="Zhu Y."/>
            <person name="Hemphill L."/>
            <person name="Shang Y."/>
            <person name="Youmans B."/>
            <person name="Ayvaz T."/>
            <person name="Ross M."/>
            <person name="Santibanez J."/>
            <person name="Aqrawi P."/>
            <person name="Gross S."/>
            <person name="Joshi V."/>
            <person name="Fowler G."/>
            <person name="Nazareth L."/>
            <person name="Reid J."/>
            <person name="Worley K."/>
            <person name="Petrosino J."/>
            <person name="Highlander S."/>
            <person name="Gibbs R."/>
        </authorList>
    </citation>
    <scope>NUCLEOTIDE SEQUENCE [LARGE SCALE GENOMIC DNA]</scope>
    <source>
        <strain evidence="7 8">ATCC 12755</strain>
    </source>
</reference>
<dbReference type="PANTHER" id="PTHR34824">
    <property type="entry name" value="HEAT-INDUCIBLE TRANSCRIPTION REPRESSOR HRCA"/>
    <property type="match status" value="1"/>
</dbReference>
<dbReference type="InterPro" id="IPR036388">
    <property type="entry name" value="WH-like_DNA-bd_sf"/>
</dbReference>
<dbReference type="GO" id="GO:0003677">
    <property type="term" value="F:DNA binding"/>
    <property type="evidence" value="ECO:0007669"/>
    <property type="project" value="InterPro"/>
</dbReference>
<dbReference type="Gene3D" id="3.30.450.40">
    <property type="match status" value="1"/>
</dbReference>
<evidence type="ECO:0000256" key="3">
    <source>
        <dbReference type="ARBA" id="ARBA00023016"/>
    </source>
</evidence>
<dbReference type="PANTHER" id="PTHR34824:SF1">
    <property type="entry name" value="HEAT-INDUCIBLE TRANSCRIPTION REPRESSOR HRCA"/>
    <property type="match status" value="1"/>
</dbReference>
<dbReference type="AlphaFoldDB" id="F0ELC4"/>
<accession>F0ELC4</accession>
<comment type="caution">
    <text evidence="7">The sequence shown here is derived from an EMBL/GenBank/DDBJ whole genome shotgun (WGS) entry which is preliminary data.</text>
</comment>
<dbReference type="InterPro" id="IPR023120">
    <property type="entry name" value="WHTH_transcript_rep_HrcA_IDD"/>
</dbReference>
<dbReference type="Pfam" id="PF01628">
    <property type="entry name" value="HrcA"/>
    <property type="match status" value="1"/>
</dbReference>
<evidence type="ECO:0000256" key="2">
    <source>
        <dbReference type="ARBA" id="ARBA00023015"/>
    </source>
</evidence>
<dbReference type="NCBIfam" id="TIGR00331">
    <property type="entry name" value="hrcA"/>
    <property type="match status" value="1"/>
</dbReference>
<name>F0ELC4_ENTCA</name>
<dbReference type="Proteomes" id="UP000004835">
    <property type="component" value="Unassembled WGS sequence"/>
</dbReference>
<keyword evidence="2 5" id="KW-0805">Transcription regulation</keyword>
<dbReference type="SUPFAM" id="SSF55781">
    <property type="entry name" value="GAF domain-like"/>
    <property type="match status" value="1"/>
</dbReference>
<protein>
    <recommendedName>
        <fullName evidence="5">Heat-inducible transcription repressor HrcA</fullName>
    </recommendedName>
</protein>
<dbReference type="HAMAP" id="MF_00081">
    <property type="entry name" value="HrcA"/>
    <property type="match status" value="1"/>
</dbReference>
<keyword evidence="3 5" id="KW-0346">Stress response</keyword>
<dbReference type="Gene3D" id="1.10.10.10">
    <property type="entry name" value="Winged helix-like DNA-binding domain superfamily/Winged helix DNA-binding domain"/>
    <property type="match status" value="1"/>
</dbReference>
<evidence type="ECO:0000313" key="7">
    <source>
        <dbReference type="EMBL" id="EGC69104.1"/>
    </source>
</evidence>
<organism evidence="7 8">
    <name type="scientific">Enterococcus casseliflavus ATCC 12755</name>
    <dbReference type="NCBI Taxonomy" id="888066"/>
    <lineage>
        <taxon>Bacteria</taxon>
        <taxon>Bacillati</taxon>
        <taxon>Bacillota</taxon>
        <taxon>Bacilli</taxon>
        <taxon>Lactobacillales</taxon>
        <taxon>Enterococcaceae</taxon>
        <taxon>Enterococcus</taxon>
    </lineage>
</organism>
<dbReference type="HOGENOM" id="CLU_050019_1_0_9"/>
<comment type="similarity">
    <text evidence="5">Belongs to the HrcA family.</text>
</comment>
<evidence type="ECO:0000256" key="4">
    <source>
        <dbReference type="ARBA" id="ARBA00023163"/>
    </source>
</evidence>
<evidence type="ECO:0000256" key="5">
    <source>
        <dbReference type="HAMAP-Rule" id="MF_00081"/>
    </source>
</evidence>
<dbReference type="SUPFAM" id="SSF46785">
    <property type="entry name" value="Winged helix' DNA-binding domain"/>
    <property type="match status" value="1"/>
</dbReference>
<evidence type="ECO:0000256" key="1">
    <source>
        <dbReference type="ARBA" id="ARBA00022491"/>
    </source>
</evidence>
<keyword evidence="1 5" id="KW-0678">Repressor</keyword>
<dbReference type="GO" id="GO:0045892">
    <property type="term" value="P:negative regulation of DNA-templated transcription"/>
    <property type="evidence" value="ECO:0007669"/>
    <property type="project" value="UniProtKB-UniRule"/>
</dbReference>
<evidence type="ECO:0000259" key="6">
    <source>
        <dbReference type="Pfam" id="PF01628"/>
    </source>
</evidence>